<proteinExistence type="predicted"/>
<evidence type="ECO:0000313" key="1">
    <source>
        <dbReference type="EMBL" id="KAG6945147.1"/>
    </source>
</evidence>
<organism evidence="1 2">
    <name type="scientific">Phytophthora cactorum</name>
    <dbReference type="NCBI Taxonomy" id="29920"/>
    <lineage>
        <taxon>Eukaryota</taxon>
        <taxon>Sar</taxon>
        <taxon>Stramenopiles</taxon>
        <taxon>Oomycota</taxon>
        <taxon>Peronosporomycetes</taxon>
        <taxon>Peronosporales</taxon>
        <taxon>Peronosporaceae</taxon>
        <taxon>Phytophthora</taxon>
    </lineage>
</organism>
<name>A0A8T1TS12_9STRA</name>
<protein>
    <submittedName>
        <fullName evidence="1">Uncharacterized protein</fullName>
    </submittedName>
</protein>
<accession>A0A8T1TS12</accession>
<comment type="caution">
    <text evidence="1">The sequence shown here is derived from an EMBL/GenBank/DDBJ whole genome shotgun (WGS) entry which is preliminary data.</text>
</comment>
<dbReference type="AlphaFoldDB" id="A0A8T1TS12"/>
<sequence>MWLPSSWTRGTMPRPSFSSFWLPGVDYLMLTIRGSVQLLSRKMSLCLSGISFAPTVVYRKGNRWLRLSICCPHYGNSPLQKGGVVAGTLRQLVLVGWCATTQPPPAALQCQAATSMSRYNFHV</sequence>
<gene>
    <name evidence="1" type="ORF">JG687_00017460</name>
</gene>
<dbReference type="Proteomes" id="UP000688947">
    <property type="component" value="Unassembled WGS sequence"/>
</dbReference>
<evidence type="ECO:0000313" key="2">
    <source>
        <dbReference type="Proteomes" id="UP000688947"/>
    </source>
</evidence>
<reference evidence="1" key="1">
    <citation type="submission" date="2021-01" db="EMBL/GenBank/DDBJ databases">
        <title>Phytophthora aleatoria, a newly-described species from Pinus radiata is distinct from Phytophthora cactorum isolates based on comparative genomics.</title>
        <authorList>
            <person name="Mcdougal R."/>
            <person name="Panda P."/>
            <person name="Williams N."/>
            <person name="Studholme D.J."/>
        </authorList>
    </citation>
    <scope>NUCLEOTIDE SEQUENCE</scope>
    <source>
        <strain evidence="1">NZFS 3830</strain>
    </source>
</reference>
<dbReference type="EMBL" id="JAENGZ010002036">
    <property type="protein sequence ID" value="KAG6945147.1"/>
    <property type="molecule type" value="Genomic_DNA"/>
</dbReference>